<organism evidence="1 2">
    <name type="scientific">Psittacicella hinzii</name>
    <dbReference type="NCBI Taxonomy" id="2028575"/>
    <lineage>
        <taxon>Bacteria</taxon>
        <taxon>Pseudomonadati</taxon>
        <taxon>Pseudomonadota</taxon>
        <taxon>Gammaproteobacteria</taxon>
        <taxon>Pasteurellales</taxon>
        <taxon>Psittacicellaceae</taxon>
        <taxon>Psittacicella</taxon>
    </lineage>
</organism>
<protein>
    <submittedName>
        <fullName evidence="1">Uncharacterized protein</fullName>
    </submittedName>
</protein>
<name>A0A3A1YCV1_9GAMM</name>
<sequence>MTKPTLPRAHIFFVHSPITAVTTKLTIEQANLPREDVYLIIRENAYDLVKGLVPDQQILFVDNYWLTSHERGKFITQRWGYILLERAVIQAVQTLITGEDAQVLSELSYGGSIERIRTTREFSLYVAHLTIDMVYALVKSPECVEVNLIEEGTLHYVNYMYSESFLEEEKTPIFALDKTGIEQRNTYYSYLLAEEESESKIKKCYALSDEAFWLLPYYDSLVNVEKVLLDISSLKNPEYQSYLIKHQQEQLLTNPQLANDKEYQARVKDPADIAHYINVVVLEAEKGKFIAEDNFVKSQVEIFKRVYDQGIKYVQYKFHPASSQEVRQQILEQVNNLGLVAQEIPNHVSLDQEAFANAEKQIMFHGIQSSVLLYAAIAGQYVMTYQDILADDPSYIEMLELLPESLSIKINKAAKYHFVNVTS</sequence>
<keyword evidence="2" id="KW-1185">Reference proteome</keyword>
<dbReference type="Proteomes" id="UP000265916">
    <property type="component" value="Unassembled WGS sequence"/>
</dbReference>
<dbReference type="AlphaFoldDB" id="A0A3A1YCV1"/>
<evidence type="ECO:0000313" key="2">
    <source>
        <dbReference type="Proteomes" id="UP000265916"/>
    </source>
</evidence>
<dbReference type="OrthoDB" id="5673787at2"/>
<evidence type="ECO:0000313" key="1">
    <source>
        <dbReference type="EMBL" id="RIY35196.1"/>
    </source>
</evidence>
<dbReference type="RefSeq" id="WP_119532346.1">
    <property type="nucleotide sequence ID" value="NZ_JBHSSP010000006.1"/>
</dbReference>
<gene>
    <name evidence="1" type="ORF">CKF58_06970</name>
</gene>
<proteinExistence type="predicted"/>
<accession>A0A3A1YCV1</accession>
<dbReference type="EMBL" id="NRJG01000146">
    <property type="protein sequence ID" value="RIY35196.1"/>
    <property type="molecule type" value="Genomic_DNA"/>
</dbReference>
<reference evidence="1 2" key="1">
    <citation type="submission" date="2017-08" db="EMBL/GenBank/DDBJ databases">
        <title>Reclassification of Bisgaard taxon 37 and 44.</title>
        <authorList>
            <person name="Christensen H."/>
        </authorList>
    </citation>
    <scope>NUCLEOTIDE SEQUENCE [LARGE SCALE GENOMIC DNA]</scope>
    <source>
        <strain evidence="1 2">111</strain>
    </source>
</reference>
<comment type="caution">
    <text evidence="1">The sequence shown here is derived from an EMBL/GenBank/DDBJ whole genome shotgun (WGS) entry which is preliminary data.</text>
</comment>